<proteinExistence type="predicted"/>
<feature type="region of interest" description="Disordered" evidence="1">
    <location>
        <begin position="1"/>
        <end position="34"/>
    </location>
</feature>
<dbReference type="AlphaFoldDB" id="A0A375BG82"/>
<evidence type="ECO:0000256" key="1">
    <source>
        <dbReference type="SAM" id="MobiDB-lite"/>
    </source>
</evidence>
<sequence>MGFANDKGNAPPDRPGSALSADVSSVPRSPCPKVSLNPTPAGRVFFGSRPAWPFPPALQAATPRRGSLMAVNCEI</sequence>
<comment type="caution">
    <text evidence="2">The sequence shown here is derived from an EMBL/GenBank/DDBJ whole genome shotgun (WGS) entry which is preliminary data.</text>
</comment>
<gene>
    <name evidence="2" type="ORF">CBM2587_A110129</name>
</gene>
<protein>
    <submittedName>
        <fullName evidence="2">Uncharacterized protein</fullName>
    </submittedName>
</protein>
<reference evidence="2" key="1">
    <citation type="submission" date="2018-01" db="EMBL/GenBank/DDBJ databases">
        <authorList>
            <person name="Clerissi C."/>
        </authorList>
    </citation>
    <scope>NUCLEOTIDE SEQUENCE</scope>
    <source>
        <strain evidence="2">Cupriavidus sp. LMG 19464</strain>
    </source>
</reference>
<organism evidence="2">
    <name type="scientific">Cupriavidus taiwanensis</name>
    <dbReference type="NCBI Taxonomy" id="164546"/>
    <lineage>
        <taxon>Bacteria</taxon>
        <taxon>Pseudomonadati</taxon>
        <taxon>Pseudomonadota</taxon>
        <taxon>Betaproteobacteria</taxon>
        <taxon>Burkholderiales</taxon>
        <taxon>Burkholderiaceae</taxon>
        <taxon>Cupriavidus</taxon>
    </lineage>
</organism>
<dbReference type="EMBL" id="OFSQ01000003">
    <property type="protein sequence ID" value="SOY43914.1"/>
    <property type="molecule type" value="Genomic_DNA"/>
</dbReference>
<name>A0A375BG82_9BURK</name>
<accession>A0A375BG82</accession>
<evidence type="ECO:0000313" key="2">
    <source>
        <dbReference type="EMBL" id="SOY43914.1"/>
    </source>
</evidence>
<dbReference type="Proteomes" id="UP000256780">
    <property type="component" value="Chromosome CBM2587_a"/>
</dbReference>